<sequence length="664" mass="68063">MHAARRWLPCSCSVICTAGRGWTEPSQGDLQYIRSRAALHHTLKSGRGTDLPIVTDLSSIPHSPAFADPPNAARSRAATGLHRSTSARHASRRLSLAEAAGSSASSNSQRRPSPNSARRVAASFHGQRSPDSPPTRPAGPPSKSTPVARDTPDAMADQAPVAPPRARAPNPRLRAALAQALSVSKPGSGTATGSAPTSASAPASRRPPGTTPVQRTSASAAPQSRPAQTARPGPAANVQPVNPAPKAHTTAGRARQDPAHEGSPAPPQRQRAGSRVHAAMAQALASVQPAGPNAGRPTGASAPQNRASMGHAASPRPLLNNSGAVSPPSQAPPPNHMPTSVPSRPSQTSTAGPSNPALGRSHDGRAVVPPRAQPPSTSPSPAEQHVSTTPTSAPLPQRASAVDKADDTPPLSVHASIAPPSPRTPAIEGATLSPAEPTTPAEAPKVAVPTTTEVVETAKGAETAKTLELTAAAELSEPAEVETSVPQGVPSKLGAFRREPAFGSSLSVASADDILRERATSFRATEVQTGAAASTINLEQSREVAVAAVRPGMVGFELRVALVHLLGSLQRGETRLLEAVVGDDTATVHVQITGVDPQQLLPGVRLSLNHCRSRLLGDRLVIIAGQATLAARDHRSVSSSSTHNDAGRPNVSGLNVWSYPAVLG</sequence>
<feature type="compositionally biased region" description="Low complexity" evidence="1">
    <location>
        <begin position="183"/>
        <end position="247"/>
    </location>
</feature>
<dbReference type="EMBL" id="CH991568">
    <property type="protein sequence ID" value="EDQ86085.1"/>
    <property type="molecule type" value="Genomic_DNA"/>
</dbReference>
<evidence type="ECO:0000256" key="1">
    <source>
        <dbReference type="SAM" id="MobiDB-lite"/>
    </source>
</evidence>
<dbReference type="OMA" id="SCNWNWC"/>
<organism evidence="2 3">
    <name type="scientific">Monosiga brevicollis</name>
    <name type="common">Choanoflagellate</name>
    <dbReference type="NCBI Taxonomy" id="81824"/>
    <lineage>
        <taxon>Eukaryota</taxon>
        <taxon>Choanoflagellata</taxon>
        <taxon>Craspedida</taxon>
        <taxon>Salpingoecidae</taxon>
        <taxon>Monosiga</taxon>
    </lineage>
</organism>
<dbReference type="GeneID" id="5894350"/>
<accession>A9V8H8</accession>
<gene>
    <name evidence="2" type="ORF">MONBRDRAFT_38527</name>
</gene>
<feature type="region of interest" description="Disordered" evidence="1">
    <location>
        <begin position="183"/>
        <end position="449"/>
    </location>
</feature>
<reference evidence="2 3" key="1">
    <citation type="journal article" date="2008" name="Nature">
        <title>The genome of the choanoflagellate Monosiga brevicollis and the origin of metazoans.</title>
        <authorList>
            <consortium name="JGI Sequencing"/>
            <person name="King N."/>
            <person name="Westbrook M.J."/>
            <person name="Young S.L."/>
            <person name="Kuo A."/>
            <person name="Abedin M."/>
            <person name="Chapman J."/>
            <person name="Fairclough S."/>
            <person name="Hellsten U."/>
            <person name="Isogai Y."/>
            <person name="Letunic I."/>
            <person name="Marr M."/>
            <person name="Pincus D."/>
            <person name="Putnam N."/>
            <person name="Rokas A."/>
            <person name="Wright K.J."/>
            <person name="Zuzow R."/>
            <person name="Dirks W."/>
            <person name="Good M."/>
            <person name="Goodstein D."/>
            <person name="Lemons D."/>
            <person name="Li W."/>
            <person name="Lyons J.B."/>
            <person name="Morris A."/>
            <person name="Nichols S."/>
            <person name="Richter D.J."/>
            <person name="Salamov A."/>
            <person name="Bork P."/>
            <person name="Lim W.A."/>
            <person name="Manning G."/>
            <person name="Miller W.T."/>
            <person name="McGinnis W."/>
            <person name="Shapiro H."/>
            <person name="Tjian R."/>
            <person name="Grigoriev I.V."/>
            <person name="Rokhsar D."/>
        </authorList>
    </citation>
    <scope>NUCLEOTIDE SEQUENCE [LARGE SCALE GENOMIC DNA]</scope>
    <source>
        <strain evidence="3">MX1 / ATCC 50154</strain>
    </source>
</reference>
<keyword evidence="3" id="KW-1185">Reference proteome</keyword>
<name>A9V8H8_MONBE</name>
<dbReference type="STRING" id="81824.A9V8H8"/>
<evidence type="ECO:0000313" key="2">
    <source>
        <dbReference type="EMBL" id="EDQ86085.1"/>
    </source>
</evidence>
<feature type="compositionally biased region" description="Polar residues" evidence="1">
    <location>
        <begin position="319"/>
        <end position="328"/>
    </location>
</feature>
<dbReference type="AlphaFoldDB" id="A9V8H8"/>
<dbReference type="RefSeq" id="XP_001749010.1">
    <property type="nucleotide sequence ID" value="XM_001748958.1"/>
</dbReference>
<feature type="compositionally biased region" description="Low complexity" evidence="1">
    <location>
        <begin position="434"/>
        <end position="449"/>
    </location>
</feature>
<dbReference type="InParanoid" id="A9V8H8"/>
<feature type="compositionally biased region" description="Polar residues" evidence="1">
    <location>
        <begin position="337"/>
        <end position="353"/>
    </location>
</feature>
<feature type="region of interest" description="Disordered" evidence="1">
    <location>
        <begin position="62"/>
        <end position="169"/>
    </location>
</feature>
<proteinExistence type="predicted"/>
<feature type="compositionally biased region" description="Low complexity" evidence="1">
    <location>
        <begin position="93"/>
        <end position="119"/>
    </location>
</feature>
<feature type="compositionally biased region" description="Polar residues" evidence="1">
    <location>
        <begin position="379"/>
        <end position="394"/>
    </location>
</feature>
<protein>
    <submittedName>
        <fullName evidence="2">Uncharacterized protein</fullName>
    </submittedName>
</protein>
<dbReference type="KEGG" id="mbr:MONBRDRAFT_38527"/>
<evidence type="ECO:0000313" key="3">
    <source>
        <dbReference type="Proteomes" id="UP000001357"/>
    </source>
</evidence>
<dbReference type="Proteomes" id="UP000001357">
    <property type="component" value="Unassembled WGS sequence"/>
</dbReference>
<feature type="compositionally biased region" description="Pro residues" evidence="1">
    <location>
        <begin position="131"/>
        <end position="140"/>
    </location>
</feature>